<dbReference type="EMBL" id="NBNE01012878">
    <property type="protein sequence ID" value="OWY95482.1"/>
    <property type="molecule type" value="Genomic_DNA"/>
</dbReference>
<gene>
    <name evidence="1" type="ORF">PHMEG_00034503</name>
</gene>
<evidence type="ECO:0000313" key="2">
    <source>
        <dbReference type="Proteomes" id="UP000198211"/>
    </source>
</evidence>
<keyword evidence="2" id="KW-1185">Reference proteome</keyword>
<dbReference type="Proteomes" id="UP000198211">
    <property type="component" value="Unassembled WGS sequence"/>
</dbReference>
<name>A0A225UQW6_9STRA</name>
<organism evidence="1 2">
    <name type="scientific">Phytophthora megakarya</name>
    <dbReference type="NCBI Taxonomy" id="4795"/>
    <lineage>
        <taxon>Eukaryota</taxon>
        <taxon>Sar</taxon>
        <taxon>Stramenopiles</taxon>
        <taxon>Oomycota</taxon>
        <taxon>Peronosporomycetes</taxon>
        <taxon>Peronosporales</taxon>
        <taxon>Peronosporaceae</taxon>
        <taxon>Phytophthora</taxon>
    </lineage>
</organism>
<accession>A0A225UQW6</accession>
<protein>
    <submittedName>
        <fullName evidence="1">Uncharacterized protein</fullName>
    </submittedName>
</protein>
<reference evidence="2" key="1">
    <citation type="submission" date="2017-03" db="EMBL/GenBank/DDBJ databases">
        <title>Phytopthora megakarya and P. palmivora, two closely related causual agents of cacao black pod achieved similar genome size and gene model numbers by different mechanisms.</title>
        <authorList>
            <person name="Ali S."/>
            <person name="Shao J."/>
            <person name="Larry D.J."/>
            <person name="Kronmiller B."/>
            <person name="Shen D."/>
            <person name="Strem M.D."/>
            <person name="Melnick R.L."/>
            <person name="Guiltinan M.J."/>
            <person name="Tyler B.M."/>
            <person name="Meinhardt L.W."/>
            <person name="Bailey B.A."/>
        </authorList>
    </citation>
    <scope>NUCLEOTIDE SEQUENCE [LARGE SCALE GENOMIC DNA]</scope>
    <source>
        <strain evidence="2">zdho120</strain>
    </source>
</reference>
<dbReference type="AlphaFoldDB" id="A0A225UQW6"/>
<comment type="caution">
    <text evidence="1">The sequence shown here is derived from an EMBL/GenBank/DDBJ whole genome shotgun (WGS) entry which is preliminary data.</text>
</comment>
<sequence>MWERSEVVGRHSAPKSAKHEIFTPRRMILGNGQIDLESFTAADFEAFHLEKRKTVGVISLNGFRSAIKPLYRRQEIALPVAYEKACQRVKKKAGYEKSIRRLMRIWKDPLPYSPYQKLCCDCLSRQDGEFNLMCRSESVQTLSSDHLRVHDDSVGWVYHAHDKDKSGGSGPKDPRYMYANPLNAATCWVTVLVIYLACRPTQDSGPLFTGSKQKSRWHLRPVSAVF</sequence>
<evidence type="ECO:0000313" key="1">
    <source>
        <dbReference type="EMBL" id="OWY95482.1"/>
    </source>
</evidence>
<proteinExistence type="predicted"/>